<protein>
    <recommendedName>
        <fullName evidence="2">DUF3752 domain-containing protein</fullName>
    </recommendedName>
</protein>
<dbReference type="AlphaFoldDB" id="A0A9D5BS64"/>
<comment type="caution">
    <text evidence="3">The sequence shown here is derived from an EMBL/GenBank/DDBJ whole genome shotgun (WGS) entry which is preliminary data.</text>
</comment>
<gene>
    <name evidence="3" type="ORF">J5N97_000483</name>
</gene>
<evidence type="ECO:0000313" key="4">
    <source>
        <dbReference type="Proteomes" id="UP001085076"/>
    </source>
</evidence>
<evidence type="ECO:0000256" key="1">
    <source>
        <dbReference type="SAM" id="MobiDB-lite"/>
    </source>
</evidence>
<feature type="compositionally biased region" description="Basic and acidic residues" evidence="1">
    <location>
        <begin position="94"/>
        <end position="119"/>
    </location>
</feature>
<evidence type="ECO:0000313" key="3">
    <source>
        <dbReference type="EMBL" id="KAJ0959819.1"/>
    </source>
</evidence>
<reference evidence="3 4" key="1">
    <citation type="journal article" date="2022" name="Hortic Res">
        <title>The genome of Dioscorea zingiberensis sheds light on the biosynthesis, origin and evolution of the medicinally important diosgenin saponins.</title>
        <authorList>
            <person name="Li Y."/>
            <person name="Tan C."/>
            <person name="Li Z."/>
            <person name="Guo J."/>
            <person name="Li S."/>
            <person name="Chen X."/>
            <person name="Wang C."/>
            <person name="Dai X."/>
            <person name="Yang H."/>
            <person name="Song W."/>
            <person name="Hou L."/>
            <person name="Xu J."/>
            <person name="Tong Z."/>
            <person name="Xu A."/>
            <person name="Yuan X."/>
            <person name="Wang W."/>
            <person name="Yang Q."/>
            <person name="Chen L."/>
            <person name="Sun Z."/>
            <person name="Wang K."/>
            <person name="Pan B."/>
            <person name="Chen J."/>
            <person name="Bao Y."/>
            <person name="Liu F."/>
            <person name="Qi X."/>
            <person name="Gang D.R."/>
            <person name="Wen J."/>
            <person name="Li J."/>
        </authorList>
    </citation>
    <scope>NUCLEOTIDE SEQUENCE [LARGE SCALE GENOMIC DNA]</scope>
    <source>
        <strain evidence="3">Dzin_1.0</strain>
    </source>
</reference>
<feature type="region of interest" description="Disordered" evidence="1">
    <location>
        <begin position="94"/>
        <end position="135"/>
    </location>
</feature>
<dbReference type="PANTHER" id="PTHR47422">
    <property type="entry name" value="DNAJ HEAT SHOCK N-TERMINAL DOMAIN-CONTAINING PROTEIN"/>
    <property type="match status" value="1"/>
</dbReference>
<accession>A0A9D5BS64</accession>
<keyword evidence="4" id="KW-1185">Reference proteome</keyword>
<feature type="domain" description="DUF3752" evidence="2">
    <location>
        <begin position="56"/>
        <end position="124"/>
    </location>
</feature>
<dbReference type="Proteomes" id="UP001085076">
    <property type="component" value="Unassembled WGS sequence"/>
</dbReference>
<dbReference type="OrthoDB" id="342454at2759"/>
<dbReference type="EMBL" id="JAGGNH010000159">
    <property type="protein sequence ID" value="KAJ0959819.1"/>
    <property type="molecule type" value="Genomic_DNA"/>
</dbReference>
<name>A0A9D5BS64_9LILI</name>
<organism evidence="3 4">
    <name type="scientific">Dioscorea zingiberensis</name>
    <dbReference type="NCBI Taxonomy" id="325984"/>
    <lineage>
        <taxon>Eukaryota</taxon>
        <taxon>Viridiplantae</taxon>
        <taxon>Streptophyta</taxon>
        <taxon>Embryophyta</taxon>
        <taxon>Tracheophyta</taxon>
        <taxon>Spermatophyta</taxon>
        <taxon>Magnoliopsida</taxon>
        <taxon>Liliopsida</taxon>
        <taxon>Dioscoreales</taxon>
        <taxon>Dioscoreaceae</taxon>
        <taxon>Dioscorea</taxon>
    </lineage>
</organism>
<sequence length="151" mass="17656">MREAAMWRKMQGISMEGDEELLAGKCGSGVKAARKRDEWMTELPPERKHVDGLMLPSERAWKAKMEYLQAYNEFASLASNEEERKRSLEEELMDNYKKDKQSKSLLQKHQEEIRSEEKNTPSNRQRRKTGWGNIRGSLGTVRKIWQVVDNV</sequence>
<evidence type="ECO:0000259" key="2">
    <source>
        <dbReference type="Pfam" id="PF12572"/>
    </source>
</evidence>
<dbReference type="PANTHER" id="PTHR47422:SF1">
    <property type="entry name" value="DNAJ HEAT SHOCK N-TERMINAL DOMAIN-CONTAINING PROTEIN"/>
    <property type="match status" value="1"/>
</dbReference>
<dbReference type="Pfam" id="PF12572">
    <property type="entry name" value="DUF3752"/>
    <property type="match status" value="1"/>
</dbReference>
<proteinExistence type="predicted"/>
<dbReference type="InterPro" id="IPR022226">
    <property type="entry name" value="DUF3752"/>
</dbReference>